<reference evidence="2" key="1">
    <citation type="thesis" date="2020" institute="ProQuest LLC" country="789 East Eisenhower Parkway, Ann Arbor, MI, USA">
        <title>Comparative Genomics and Chromosome Evolution.</title>
        <authorList>
            <person name="Mudd A.B."/>
        </authorList>
    </citation>
    <scope>NUCLEOTIDE SEQUENCE</scope>
    <source>
        <strain evidence="2">HN-11 Male</strain>
        <tissue evidence="2">Kidney and liver</tissue>
    </source>
</reference>
<evidence type="ECO:0000313" key="3">
    <source>
        <dbReference type="Proteomes" id="UP000770717"/>
    </source>
</evidence>
<evidence type="ECO:0000259" key="1">
    <source>
        <dbReference type="Pfam" id="PF01425"/>
    </source>
</evidence>
<comment type="caution">
    <text evidence="2">The sequence shown here is derived from an EMBL/GenBank/DDBJ whole genome shotgun (WGS) entry which is preliminary data.</text>
</comment>
<dbReference type="PANTHER" id="PTHR45847">
    <property type="entry name" value="FATTY ACID AMIDE HYDROLASE"/>
    <property type="match status" value="1"/>
</dbReference>
<dbReference type="InterPro" id="IPR052096">
    <property type="entry name" value="Endocannabinoid_amidase"/>
</dbReference>
<proteinExistence type="predicted"/>
<protein>
    <recommendedName>
        <fullName evidence="1">Amidase domain-containing protein</fullName>
    </recommendedName>
</protein>
<keyword evidence="3" id="KW-1185">Reference proteome</keyword>
<sequence length="87" mass="9938">QHEDVDSSRILSLQLMELVEQMKKGSLSPETVLHVYMDKALEVTKEINCVIDFLAECETQVQELKKQEDKGLLYGLPISLKDNIGYK</sequence>
<dbReference type="AlphaFoldDB" id="A0A8J6C269"/>
<dbReference type="GO" id="GO:0004040">
    <property type="term" value="F:amidase activity"/>
    <property type="evidence" value="ECO:0007669"/>
    <property type="project" value="TreeGrafter"/>
</dbReference>
<dbReference type="SUPFAM" id="SSF75304">
    <property type="entry name" value="Amidase signature (AS) enzymes"/>
    <property type="match status" value="1"/>
</dbReference>
<dbReference type="GO" id="GO:0017064">
    <property type="term" value="F:fatty acid amide hydrolase activity"/>
    <property type="evidence" value="ECO:0007669"/>
    <property type="project" value="TreeGrafter"/>
</dbReference>
<organism evidence="2 3">
    <name type="scientific">Eleutherodactylus coqui</name>
    <name type="common">Puerto Rican coqui</name>
    <dbReference type="NCBI Taxonomy" id="57060"/>
    <lineage>
        <taxon>Eukaryota</taxon>
        <taxon>Metazoa</taxon>
        <taxon>Chordata</taxon>
        <taxon>Craniata</taxon>
        <taxon>Vertebrata</taxon>
        <taxon>Euteleostomi</taxon>
        <taxon>Amphibia</taxon>
        <taxon>Batrachia</taxon>
        <taxon>Anura</taxon>
        <taxon>Neobatrachia</taxon>
        <taxon>Hyloidea</taxon>
        <taxon>Eleutherodactylidae</taxon>
        <taxon>Eleutherodactylinae</taxon>
        <taxon>Eleutherodactylus</taxon>
        <taxon>Eleutherodactylus</taxon>
    </lineage>
</organism>
<dbReference type="GO" id="GO:0009062">
    <property type="term" value="P:fatty acid catabolic process"/>
    <property type="evidence" value="ECO:0007669"/>
    <property type="project" value="TreeGrafter"/>
</dbReference>
<dbReference type="InterPro" id="IPR036928">
    <property type="entry name" value="AS_sf"/>
</dbReference>
<feature type="domain" description="Amidase" evidence="1">
    <location>
        <begin position="32"/>
        <end position="86"/>
    </location>
</feature>
<feature type="non-terminal residue" evidence="2">
    <location>
        <position position="1"/>
    </location>
</feature>
<dbReference type="PANTHER" id="PTHR45847:SF8">
    <property type="entry name" value="FATTY ACID AMIDE HYDROLASE-RELATED"/>
    <property type="match status" value="1"/>
</dbReference>
<dbReference type="InterPro" id="IPR023631">
    <property type="entry name" value="Amidase_dom"/>
</dbReference>
<dbReference type="EMBL" id="WNTK01044930">
    <property type="protein sequence ID" value="KAG9460717.1"/>
    <property type="molecule type" value="Genomic_DNA"/>
</dbReference>
<gene>
    <name evidence="2" type="ORF">GDO78_019999</name>
</gene>
<dbReference type="Proteomes" id="UP000770717">
    <property type="component" value="Unassembled WGS sequence"/>
</dbReference>
<feature type="non-terminal residue" evidence="2">
    <location>
        <position position="87"/>
    </location>
</feature>
<accession>A0A8J6C269</accession>
<dbReference type="Gene3D" id="3.90.1300.10">
    <property type="entry name" value="Amidase signature (AS) domain"/>
    <property type="match status" value="1"/>
</dbReference>
<evidence type="ECO:0000313" key="2">
    <source>
        <dbReference type="EMBL" id="KAG9460717.1"/>
    </source>
</evidence>
<name>A0A8J6C269_ELECQ</name>
<dbReference type="OrthoDB" id="6428749at2759"/>
<dbReference type="Pfam" id="PF01425">
    <property type="entry name" value="Amidase"/>
    <property type="match status" value="1"/>
</dbReference>